<comment type="caution">
    <text evidence="2">The sequence shown here is derived from an EMBL/GenBank/DDBJ whole genome shotgun (WGS) entry which is preliminary data.</text>
</comment>
<dbReference type="OrthoDB" id="5066950at2759"/>
<feature type="compositionally biased region" description="Low complexity" evidence="1">
    <location>
        <begin position="25"/>
        <end position="41"/>
    </location>
</feature>
<evidence type="ECO:0000256" key="1">
    <source>
        <dbReference type="SAM" id="MobiDB-lite"/>
    </source>
</evidence>
<name>A0A9P9GU69_FUSSL</name>
<dbReference type="EMBL" id="JAGTJS010000017">
    <property type="protein sequence ID" value="KAH7244763.1"/>
    <property type="molecule type" value="Genomic_DNA"/>
</dbReference>
<sequence>MGFGYSPIGSQPGSAHQPRFTAPYQAMSPSPSMSEASQEEAQNPTMLSQYSIGTQHAQAPLTMITISGDRLPIKVIDPCTPTETEDKDMEYEHDEFLVLDTYIWVGEKKRNRDVLAWANTLGCSRFWTREQKKGFKQTVKDLKKFKPNQLSGHVSNSVNRRLAKLEIMQIRVMAGHDNSWLFHSLSEEKPRIQKTRQAREEEERDRRDQIRKETIESLIRCGVVRDRDVRALRCA</sequence>
<keyword evidence="3" id="KW-1185">Reference proteome</keyword>
<protein>
    <submittedName>
        <fullName evidence="2">Uncharacterized protein</fullName>
    </submittedName>
</protein>
<evidence type="ECO:0000313" key="2">
    <source>
        <dbReference type="EMBL" id="KAH7244763.1"/>
    </source>
</evidence>
<feature type="region of interest" description="Disordered" evidence="1">
    <location>
        <begin position="1"/>
        <end position="41"/>
    </location>
</feature>
<dbReference type="AlphaFoldDB" id="A0A9P9GU69"/>
<evidence type="ECO:0000313" key="3">
    <source>
        <dbReference type="Proteomes" id="UP000736672"/>
    </source>
</evidence>
<reference evidence="2" key="1">
    <citation type="journal article" date="2021" name="Nat. Commun.">
        <title>Genetic determinants of endophytism in the Arabidopsis root mycobiome.</title>
        <authorList>
            <person name="Mesny F."/>
            <person name="Miyauchi S."/>
            <person name="Thiergart T."/>
            <person name="Pickel B."/>
            <person name="Atanasova L."/>
            <person name="Karlsson M."/>
            <person name="Huettel B."/>
            <person name="Barry K.W."/>
            <person name="Haridas S."/>
            <person name="Chen C."/>
            <person name="Bauer D."/>
            <person name="Andreopoulos W."/>
            <person name="Pangilinan J."/>
            <person name="LaButti K."/>
            <person name="Riley R."/>
            <person name="Lipzen A."/>
            <person name="Clum A."/>
            <person name="Drula E."/>
            <person name="Henrissat B."/>
            <person name="Kohler A."/>
            <person name="Grigoriev I.V."/>
            <person name="Martin F.M."/>
            <person name="Hacquard S."/>
        </authorList>
    </citation>
    <scope>NUCLEOTIDE SEQUENCE</scope>
    <source>
        <strain evidence="2">FSSC 5 MPI-SDFR-AT-0091</strain>
    </source>
</reference>
<proteinExistence type="predicted"/>
<organism evidence="2 3">
    <name type="scientific">Fusarium solani</name>
    <name type="common">Filamentous fungus</name>
    <dbReference type="NCBI Taxonomy" id="169388"/>
    <lineage>
        <taxon>Eukaryota</taxon>
        <taxon>Fungi</taxon>
        <taxon>Dikarya</taxon>
        <taxon>Ascomycota</taxon>
        <taxon>Pezizomycotina</taxon>
        <taxon>Sordariomycetes</taxon>
        <taxon>Hypocreomycetidae</taxon>
        <taxon>Hypocreales</taxon>
        <taxon>Nectriaceae</taxon>
        <taxon>Fusarium</taxon>
        <taxon>Fusarium solani species complex</taxon>
    </lineage>
</organism>
<gene>
    <name evidence="2" type="ORF">B0J15DRAFT_564526</name>
</gene>
<dbReference type="Proteomes" id="UP000736672">
    <property type="component" value="Unassembled WGS sequence"/>
</dbReference>
<accession>A0A9P9GU69</accession>